<dbReference type="RefSeq" id="XP_043010977.1">
    <property type="nucleotide sequence ID" value="XM_043149893.1"/>
</dbReference>
<protein>
    <submittedName>
        <fullName evidence="2">Uncharacterized protein</fullName>
    </submittedName>
</protein>
<dbReference type="EMBL" id="CM032183">
    <property type="protein sequence ID" value="KAG7094507.1"/>
    <property type="molecule type" value="Genomic_DNA"/>
</dbReference>
<proteinExistence type="predicted"/>
<comment type="caution">
    <text evidence="2">The sequence shown here is derived from an EMBL/GenBank/DDBJ whole genome shotgun (WGS) entry which is preliminary data.</text>
</comment>
<dbReference type="AlphaFoldDB" id="A0A9P7S3M8"/>
<dbReference type="GeneID" id="66074414"/>
<dbReference type="Proteomes" id="UP001049176">
    <property type="component" value="Chromosome 3"/>
</dbReference>
<feature type="region of interest" description="Disordered" evidence="1">
    <location>
        <begin position="84"/>
        <end position="143"/>
    </location>
</feature>
<feature type="compositionally biased region" description="Polar residues" evidence="1">
    <location>
        <begin position="119"/>
        <end position="130"/>
    </location>
</feature>
<accession>A0A9P7S3M8</accession>
<keyword evidence="3" id="KW-1185">Reference proteome</keyword>
<gene>
    <name evidence="2" type="ORF">E1B28_005338</name>
</gene>
<dbReference type="KEGG" id="more:E1B28_005338"/>
<dbReference type="OrthoDB" id="10428326at2759"/>
<sequence>MEYNYDAYGYGSDYLAGTSTGHDVYPWQEDQNVASRPSYYYDSSQHQRQGWAFPTSNTEFFTPMDPTLLQNNYQYANIDSGRPPHFASQYPGSASRGYVSSGNDWTDSRDSHSRHAGSYHQSTQLPSTPAQIHINPSEPTPPSSHSWDSAVYCCWQVPGRKPGTLVDCGEKFTELEFANHIRRHFERSNAHFTGDVELCIQACTSSFGMGEIEV</sequence>
<evidence type="ECO:0000313" key="3">
    <source>
        <dbReference type="Proteomes" id="UP001049176"/>
    </source>
</evidence>
<name>A0A9P7S3M8_9AGAR</name>
<evidence type="ECO:0000313" key="2">
    <source>
        <dbReference type="EMBL" id="KAG7094507.1"/>
    </source>
</evidence>
<reference evidence="2" key="1">
    <citation type="journal article" date="2021" name="Genome Biol. Evol.">
        <title>The assembled and annotated genome of the fairy-ring fungus Marasmius oreades.</title>
        <authorList>
            <person name="Hiltunen M."/>
            <person name="Ament-Velasquez S.L."/>
            <person name="Johannesson H."/>
        </authorList>
    </citation>
    <scope>NUCLEOTIDE SEQUENCE</scope>
    <source>
        <strain evidence="2">03SP1</strain>
    </source>
</reference>
<evidence type="ECO:0000256" key="1">
    <source>
        <dbReference type="SAM" id="MobiDB-lite"/>
    </source>
</evidence>
<organism evidence="2 3">
    <name type="scientific">Marasmius oreades</name>
    <name type="common">fairy-ring Marasmius</name>
    <dbReference type="NCBI Taxonomy" id="181124"/>
    <lineage>
        <taxon>Eukaryota</taxon>
        <taxon>Fungi</taxon>
        <taxon>Dikarya</taxon>
        <taxon>Basidiomycota</taxon>
        <taxon>Agaricomycotina</taxon>
        <taxon>Agaricomycetes</taxon>
        <taxon>Agaricomycetidae</taxon>
        <taxon>Agaricales</taxon>
        <taxon>Marasmiineae</taxon>
        <taxon>Marasmiaceae</taxon>
        <taxon>Marasmius</taxon>
    </lineage>
</organism>